<evidence type="ECO:0000313" key="3">
    <source>
        <dbReference type="Proteomes" id="UP000229554"/>
    </source>
</evidence>
<dbReference type="Pfam" id="PF03576">
    <property type="entry name" value="Peptidase_S58"/>
    <property type="match status" value="1"/>
</dbReference>
<dbReference type="Gene3D" id="3.60.70.12">
    <property type="entry name" value="L-amino peptidase D-ALA esterase/amidase"/>
    <property type="match status" value="1"/>
</dbReference>
<dbReference type="PANTHER" id="PTHR36512:SF3">
    <property type="entry name" value="BLR5678 PROTEIN"/>
    <property type="match status" value="1"/>
</dbReference>
<evidence type="ECO:0008006" key="4">
    <source>
        <dbReference type="Google" id="ProtNLM"/>
    </source>
</evidence>
<sequence length="240" mass="25773">MNSTLTALKGVRVGHAEDAQKNLGCALVLFDSPINVACITNGGASTTYNTTTLELDKNYYQRHGIFLSDGGYMGLDSAAYISKALQQKNIGWRAGKIAYPALAGAAIRSIFVDKYGFDSEMVTHTVLNLSRNPIKSGNIGVGMGAVVGKFSWTENGKCLGMKSGIGSAKVDLGNGAVIYVLTVVNALGNVIRKNGTVLAGNRNDKPQPKFRSFGGMSDFLLHKHMNTTISIIYDIFFHRN</sequence>
<gene>
    <name evidence="2" type="ORF">COU88_02825</name>
</gene>
<protein>
    <recommendedName>
        <fullName evidence="4">Peptidase S58</fullName>
    </recommendedName>
</protein>
<dbReference type="Proteomes" id="UP000229554">
    <property type="component" value="Unassembled WGS sequence"/>
</dbReference>
<dbReference type="PANTHER" id="PTHR36512">
    <property type="entry name" value="D-AMINOPEPTIDASE"/>
    <property type="match status" value="1"/>
</dbReference>
<dbReference type="EMBL" id="PFED01000118">
    <property type="protein sequence ID" value="PJE62838.1"/>
    <property type="molecule type" value="Genomic_DNA"/>
</dbReference>
<accession>A0A2M8KSC4</accession>
<dbReference type="GO" id="GO:0004177">
    <property type="term" value="F:aminopeptidase activity"/>
    <property type="evidence" value="ECO:0007669"/>
    <property type="project" value="TreeGrafter"/>
</dbReference>
<comment type="caution">
    <text evidence="2">The sequence shown here is derived from an EMBL/GenBank/DDBJ whole genome shotgun (WGS) entry which is preliminary data.</text>
</comment>
<dbReference type="AlphaFoldDB" id="A0A2M8KSC4"/>
<reference evidence="3" key="1">
    <citation type="submission" date="2017-09" db="EMBL/GenBank/DDBJ databases">
        <title>Depth-based differentiation of microbial function through sediment-hosted aquifers and enrichment of novel symbionts in the deep terrestrial subsurface.</title>
        <authorList>
            <person name="Probst A.J."/>
            <person name="Ladd B."/>
            <person name="Jarett J.K."/>
            <person name="Geller-Mcgrath D.E."/>
            <person name="Sieber C.M.K."/>
            <person name="Emerson J.B."/>
            <person name="Anantharaman K."/>
            <person name="Thomas B.C."/>
            <person name="Malmstrom R."/>
            <person name="Stieglmeier M."/>
            <person name="Klingl A."/>
            <person name="Woyke T."/>
            <person name="Ryan C.M."/>
            <person name="Banfield J.F."/>
        </authorList>
    </citation>
    <scope>NUCLEOTIDE SEQUENCE [LARGE SCALE GENOMIC DNA]</scope>
</reference>
<comment type="similarity">
    <text evidence="1">Belongs to the peptidase S58 family.</text>
</comment>
<dbReference type="InterPro" id="IPR016117">
    <property type="entry name" value="ArgJ-like_dom_sf"/>
</dbReference>
<proteinExistence type="inferred from homology"/>
<dbReference type="InterPro" id="IPR005321">
    <property type="entry name" value="Peptidase_S58_DmpA"/>
</dbReference>
<dbReference type="SUPFAM" id="SSF56266">
    <property type="entry name" value="DmpA/ArgJ-like"/>
    <property type="match status" value="1"/>
</dbReference>
<organism evidence="2 3">
    <name type="scientific">Candidatus Roizmanbacteria bacterium CG10_big_fil_rev_8_21_14_0_10_39_6</name>
    <dbReference type="NCBI Taxonomy" id="1974853"/>
    <lineage>
        <taxon>Bacteria</taxon>
        <taxon>Candidatus Roizmaniibacteriota</taxon>
    </lineage>
</organism>
<evidence type="ECO:0000256" key="1">
    <source>
        <dbReference type="ARBA" id="ARBA00007068"/>
    </source>
</evidence>
<evidence type="ECO:0000313" key="2">
    <source>
        <dbReference type="EMBL" id="PJE62838.1"/>
    </source>
</evidence>
<name>A0A2M8KSC4_9BACT</name>